<proteinExistence type="predicted"/>
<gene>
    <name evidence="3" type="ORF">HNR61_000086</name>
</gene>
<keyword evidence="4" id="KW-1185">Reference proteome</keyword>
<feature type="region of interest" description="Disordered" evidence="1">
    <location>
        <begin position="240"/>
        <end position="262"/>
    </location>
</feature>
<keyword evidence="2" id="KW-1133">Transmembrane helix</keyword>
<dbReference type="Pfam" id="PF14030">
    <property type="entry name" value="DUF4245"/>
    <property type="match status" value="1"/>
</dbReference>
<feature type="region of interest" description="Disordered" evidence="1">
    <location>
        <begin position="1"/>
        <end position="62"/>
    </location>
</feature>
<feature type="compositionally biased region" description="Polar residues" evidence="1">
    <location>
        <begin position="253"/>
        <end position="262"/>
    </location>
</feature>
<reference evidence="3 4" key="1">
    <citation type="submission" date="2020-08" db="EMBL/GenBank/DDBJ databases">
        <title>Genomic Encyclopedia of Type Strains, Phase IV (KMG-IV): sequencing the most valuable type-strain genomes for metagenomic binning, comparative biology and taxonomic classification.</title>
        <authorList>
            <person name="Goeker M."/>
        </authorList>
    </citation>
    <scope>NUCLEOTIDE SEQUENCE [LARGE SCALE GENOMIC DNA]</scope>
    <source>
        <strain evidence="3 4">DSM 44197</strain>
    </source>
</reference>
<evidence type="ECO:0000256" key="2">
    <source>
        <dbReference type="SAM" id="Phobius"/>
    </source>
</evidence>
<evidence type="ECO:0000313" key="4">
    <source>
        <dbReference type="Proteomes" id="UP000572680"/>
    </source>
</evidence>
<accession>A0A7W3LI44</accession>
<organism evidence="3 4">
    <name type="scientific">Actinomadura namibiensis</name>
    <dbReference type="NCBI Taxonomy" id="182080"/>
    <lineage>
        <taxon>Bacteria</taxon>
        <taxon>Bacillati</taxon>
        <taxon>Actinomycetota</taxon>
        <taxon>Actinomycetes</taxon>
        <taxon>Streptosporangiales</taxon>
        <taxon>Thermomonosporaceae</taxon>
        <taxon>Actinomadura</taxon>
    </lineage>
</organism>
<name>A0A7W3LI44_ACTNM</name>
<dbReference type="Proteomes" id="UP000572680">
    <property type="component" value="Unassembled WGS sequence"/>
</dbReference>
<feature type="compositionally biased region" description="Low complexity" evidence="1">
    <location>
        <begin position="10"/>
        <end position="57"/>
    </location>
</feature>
<dbReference type="RefSeq" id="WP_182841118.1">
    <property type="nucleotide sequence ID" value="NZ_BAAALP010000074.1"/>
</dbReference>
<dbReference type="InterPro" id="IPR025339">
    <property type="entry name" value="DUF4245"/>
</dbReference>
<feature type="transmembrane region" description="Helical" evidence="2">
    <location>
        <begin position="76"/>
        <end position="96"/>
    </location>
</feature>
<sequence>MSEKTPAPTPESTPAEPEAAPTGPEAAPTGPEAASAEPEAARAEPAAASAGPEAAPRPGGPIPVSPAVHKRLTTGLGGFTLAIAACLLLVAVIYAITPRSTTEILPVVDYRSQLWAMSNDAPYRVWAPEGLPDRWRPTSSRVSGLNEKGKPVAWHLGFVTPSDEHAALEQSDEKAEPFIRRMTNDRIPDGAQQVAGAQWTRYVAESRKQNSLVRTLPNGVSVVVTGTASFEELAALASSLKEQRKGEVPLPTSPASPGTPRS</sequence>
<evidence type="ECO:0000313" key="3">
    <source>
        <dbReference type="EMBL" id="MBA8948488.1"/>
    </source>
</evidence>
<keyword evidence="2" id="KW-0472">Membrane</keyword>
<comment type="caution">
    <text evidence="3">The sequence shown here is derived from an EMBL/GenBank/DDBJ whole genome shotgun (WGS) entry which is preliminary data.</text>
</comment>
<keyword evidence="2" id="KW-0812">Transmembrane</keyword>
<protein>
    <recommendedName>
        <fullName evidence="5">DUF4245 domain-containing protein</fullName>
    </recommendedName>
</protein>
<evidence type="ECO:0000256" key="1">
    <source>
        <dbReference type="SAM" id="MobiDB-lite"/>
    </source>
</evidence>
<dbReference type="EMBL" id="JACJIA010000001">
    <property type="protein sequence ID" value="MBA8948488.1"/>
    <property type="molecule type" value="Genomic_DNA"/>
</dbReference>
<dbReference type="AlphaFoldDB" id="A0A7W3LI44"/>
<evidence type="ECO:0008006" key="5">
    <source>
        <dbReference type="Google" id="ProtNLM"/>
    </source>
</evidence>